<protein>
    <submittedName>
        <fullName evidence="1">Uncharacterized protein</fullName>
    </submittedName>
</protein>
<name>J9FSH7_9ZZZZ</name>
<proteinExistence type="predicted"/>
<reference evidence="1" key="1">
    <citation type="journal article" date="2012" name="PLoS ONE">
        <title>Gene sets for utilization of primary and secondary nutrition supplies in the distal gut of endangered iberian lynx.</title>
        <authorList>
            <person name="Alcaide M."/>
            <person name="Messina E."/>
            <person name="Richter M."/>
            <person name="Bargiela R."/>
            <person name="Peplies J."/>
            <person name="Huws S.A."/>
            <person name="Newbold C.J."/>
            <person name="Golyshin P.N."/>
            <person name="Simon M.A."/>
            <person name="Lopez G."/>
            <person name="Yakimov M.M."/>
            <person name="Ferrer M."/>
        </authorList>
    </citation>
    <scope>NUCLEOTIDE SEQUENCE</scope>
</reference>
<organism evidence="1">
    <name type="scientific">gut metagenome</name>
    <dbReference type="NCBI Taxonomy" id="749906"/>
    <lineage>
        <taxon>unclassified sequences</taxon>
        <taxon>metagenomes</taxon>
        <taxon>organismal metagenomes</taxon>
    </lineage>
</organism>
<dbReference type="AlphaFoldDB" id="J9FSH7"/>
<comment type="caution">
    <text evidence="1">The sequence shown here is derived from an EMBL/GenBank/DDBJ whole genome shotgun (WGS) entry which is preliminary data.</text>
</comment>
<accession>J9FSH7</accession>
<dbReference type="EMBL" id="AMCI01008899">
    <property type="protein sequence ID" value="EJW90334.1"/>
    <property type="molecule type" value="Genomic_DNA"/>
</dbReference>
<evidence type="ECO:0000313" key="1">
    <source>
        <dbReference type="EMBL" id="EJW90334.1"/>
    </source>
</evidence>
<sequence>MGSHAKFKSIHTKRDRKKRSLVNFLFYKNLITTGSQPAHTYPYKNGQNCSN</sequence>
<gene>
    <name evidence="1" type="ORF">EVA_21560</name>
</gene>